<evidence type="ECO:0000256" key="1">
    <source>
        <dbReference type="SAM" id="Phobius"/>
    </source>
</evidence>
<accession>A0ABR7JPA1</accession>
<keyword evidence="1" id="KW-1133">Transmembrane helix</keyword>
<dbReference type="EMBL" id="JACRWE010000003">
    <property type="protein sequence ID" value="MBC5996745.1"/>
    <property type="molecule type" value="Genomic_DNA"/>
</dbReference>
<feature type="transmembrane region" description="Helical" evidence="1">
    <location>
        <begin position="6"/>
        <end position="24"/>
    </location>
</feature>
<organism evidence="2 3">
    <name type="scientific">Romboutsia faecis</name>
    <dbReference type="NCBI Taxonomy" id="2764597"/>
    <lineage>
        <taxon>Bacteria</taxon>
        <taxon>Bacillati</taxon>
        <taxon>Bacillota</taxon>
        <taxon>Clostridia</taxon>
        <taxon>Peptostreptococcales</taxon>
        <taxon>Peptostreptococcaceae</taxon>
        <taxon>Romboutsia</taxon>
    </lineage>
</organism>
<name>A0ABR7JPA1_9FIRM</name>
<sequence length="30" mass="3512">MLNVFYILSLSAIVIIKTIIPYFLNKEIKN</sequence>
<keyword evidence="1" id="KW-0472">Membrane</keyword>
<protein>
    <submittedName>
        <fullName evidence="2">DUF1622 domain-containing protein</fullName>
    </submittedName>
</protein>
<evidence type="ECO:0000313" key="3">
    <source>
        <dbReference type="Proteomes" id="UP000609849"/>
    </source>
</evidence>
<evidence type="ECO:0000313" key="2">
    <source>
        <dbReference type="EMBL" id="MBC5996745.1"/>
    </source>
</evidence>
<dbReference type="Proteomes" id="UP000609849">
    <property type="component" value="Unassembled WGS sequence"/>
</dbReference>
<gene>
    <name evidence="2" type="ORF">H8923_08230</name>
</gene>
<keyword evidence="3" id="KW-1185">Reference proteome</keyword>
<comment type="caution">
    <text evidence="2">The sequence shown here is derived from an EMBL/GenBank/DDBJ whole genome shotgun (WGS) entry which is preliminary data.</text>
</comment>
<reference evidence="2 3" key="1">
    <citation type="submission" date="2020-08" db="EMBL/GenBank/DDBJ databases">
        <authorList>
            <person name="Liu C."/>
            <person name="Sun Q."/>
        </authorList>
    </citation>
    <scope>NUCLEOTIDE SEQUENCE [LARGE SCALE GENOMIC DNA]</scope>
    <source>
        <strain evidence="2 3">NSJ-18</strain>
    </source>
</reference>
<keyword evidence="1" id="KW-0812">Transmembrane</keyword>
<proteinExistence type="predicted"/>